<dbReference type="EMBL" id="CP018477">
    <property type="protein sequence ID" value="ASV76945.1"/>
    <property type="molecule type" value="Genomic_DNA"/>
</dbReference>
<feature type="compositionally biased region" description="Basic and acidic residues" evidence="7">
    <location>
        <begin position="37"/>
        <end position="47"/>
    </location>
</feature>
<dbReference type="GO" id="GO:0015035">
    <property type="term" value="F:protein-disulfide reductase activity"/>
    <property type="evidence" value="ECO:0007669"/>
    <property type="project" value="UniProtKB-UniRule"/>
</dbReference>
<keyword evidence="3" id="KW-0249">Electron transport</keyword>
<accession>A0A286RLU1</accession>
<dbReference type="PROSITE" id="PS51352">
    <property type="entry name" value="THIOREDOXIN_2"/>
    <property type="match status" value="1"/>
</dbReference>
<evidence type="ECO:0000256" key="1">
    <source>
        <dbReference type="ARBA" id="ARBA00008987"/>
    </source>
</evidence>
<dbReference type="AlphaFoldDB" id="A0A286RLU1"/>
<dbReference type="PRINTS" id="PR00421">
    <property type="entry name" value="THIOREDOXIN"/>
</dbReference>
<evidence type="ECO:0000256" key="7">
    <source>
        <dbReference type="SAM" id="MobiDB-lite"/>
    </source>
</evidence>
<protein>
    <recommendedName>
        <fullName evidence="6">Thioredoxin</fullName>
    </recommendedName>
</protein>
<dbReference type="InterPro" id="IPR013766">
    <property type="entry name" value="Thioredoxin_domain"/>
</dbReference>
<dbReference type="NCBIfam" id="TIGR01068">
    <property type="entry name" value="thioredoxin"/>
    <property type="match status" value="1"/>
</dbReference>
<evidence type="ECO:0000256" key="5">
    <source>
        <dbReference type="ARBA" id="ARBA00023284"/>
    </source>
</evidence>
<keyword evidence="5" id="KW-0676">Redox-active center</keyword>
<evidence type="ECO:0000256" key="6">
    <source>
        <dbReference type="NCBIfam" id="TIGR01068"/>
    </source>
</evidence>
<feature type="domain" description="Thioredoxin" evidence="8">
    <location>
        <begin position="29"/>
        <end position="161"/>
    </location>
</feature>
<evidence type="ECO:0000256" key="3">
    <source>
        <dbReference type="ARBA" id="ARBA00022982"/>
    </source>
</evidence>
<dbReference type="PANTHER" id="PTHR45663:SF11">
    <property type="entry name" value="GEO12009P1"/>
    <property type="match status" value="1"/>
</dbReference>
<gene>
    <name evidence="9" type="ORF">THTE_4344</name>
</gene>
<organism evidence="9 10">
    <name type="scientific">Thermogutta terrifontis</name>
    <dbReference type="NCBI Taxonomy" id="1331910"/>
    <lineage>
        <taxon>Bacteria</taxon>
        <taxon>Pseudomonadati</taxon>
        <taxon>Planctomycetota</taxon>
        <taxon>Planctomycetia</taxon>
        <taxon>Pirellulales</taxon>
        <taxon>Thermoguttaceae</taxon>
        <taxon>Thermogutta</taxon>
    </lineage>
</organism>
<dbReference type="GO" id="GO:0045454">
    <property type="term" value="P:cell redox homeostasis"/>
    <property type="evidence" value="ECO:0007669"/>
    <property type="project" value="TreeGrafter"/>
</dbReference>
<dbReference type="InterPro" id="IPR036249">
    <property type="entry name" value="Thioredoxin-like_sf"/>
</dbReference>
<evidence type="ECO:0000313" key="10">
    <source>
        <dbReference type="Proteomes" id="UP000215086"/>
    </source>
</evidence>
<keyword evidence="2" id="KW-0813">Transport</keyword>
<dbReference type="Pfam" id="PF00085">
    <property type="entry name" value="Thioredoxin"/>
    <property type="match status" value="1"/>
</dbReference>
<comment type="similarity">
    <text evidence="1">Belongs to the thioredoxin family.</text>
</comment>
<feature type="compositionally biased region" description="Polar residues" evidence="7">
    <location>
        <begin position="1"/>
        <end position="10"/>
    </location>
</feature>
<evidence type="ECO:0000256" key="2">
    <source>
        <dbReference type="ARBA" id="ARBA00022448"/>
    </source>
</evidence>
<keyword evidence="4" id="KW-1015">Disulfide bond</keyword>
<dbReference type="InterPro" id="IPR005746">
    <property type="entry name" value="Thioredoxin"/>
</dbReference>
<dbReference type="PROSITE" id="PS00194">
    <property type="entry name" value="THIOREDOXIN_1"/>
    <property type="match status" value="1"/>
</dbReference>
<name>A0A286RLU1_9BACT</name>
<dbReference type="PANTHER" id="PTHR45663">
    <property type="entry name" value="GEO12009P1"/>
    <property type="match status" value="1"/>
</dbReference>
<dbReference type="KEGG" id="ttf:THTE_4344"/>
<proteinExistence type="inferred from homology"/>
<dbReference type="InterPro" id="IPR017937">
    <property type="entry name" value="Thioredoxin_CS"/>
</dbReference>
<evidence type="ECO:0000256" key="4">
    <source>
        <dbReference type="ARBA" id="ARBA00023157"/>
    </source>
</evidence>
<dbReference type="CDD" id="cd02947">
    <property type="entry name" value="TRX_family"/>
    <property type="match status" value="1"/>
</dbReference>
<feature type="compositionally biased region" description="Low complexity" evidence="7">
    <location>
        <begin position="24"/>
        <end position="36"/>
    </location>
</feature>
<evidence type="ECO:0000313" key="9">
    <source>
        <dbReference type="EMBL" id="ASV76945.1"/>
    </source>
</evidence>
<dbReference type="GO" id="GO:0005829">
    <property type="term" value="C:cytosol"/>
    <property type="evidence" value="ECO:0007669"/>
    <property type="project" value="TreeGrafter"/>
</dbReference>
<dbReference type="FunFam" id="3.40.30.10:FF:000001">
    <property type="entry name" value="Thioredoxin"/>
    <property type="match status" value="1"/>
</dbReference>
<keyword evidence="10" id="KW-1185">Reference proteome</keyword>
<evidence type="ECO:0000259" key="8">
    <source>
        <dbReference type="PROSITE" id="PS51352"/>
    </source>
</evidence>
<dbReference type="Gene3D" id="3.40.30.10">
    <property type="entry name" value="Glutaredoxin"/>
    <property type="match status" value="1"/>
</dbReference>
<feature type="region of interest" description="Disordered" evidence="7">
    <location>
        <begin position="1"/>
        <end position="47"/>
    </location>
</feature>
<dbReference type="SUPFAM" id="SSF52833">
    <property type="entry name" value="Thioredoxin-like"/>
    <property type="match status" value="1"/>
</dbReference>
<reference evidence="9 10" key="1">
    <citation type="journal article" name="Front. Microbiol.">
        <title>Sugar Metabolism of the First Thermophilic Planctomycete Thermogutta terrifontis: Comparative Genomic and Transcriptomic Approaches.</title>
        <authorList>
            <person name="Elcheninov A.G."/>
            <person name="Menzel P."/>
            <person name="Gudbergsdottir S.R."/>
            <person name="Slesarev A.I."/>
            <person name="Kadnikov V.V."/>
            <person name="Krogh A."/>
            <person name="Bonch-Osmolovskaya E.A."/>
            <person name="Peng X."/>
            <person name="Kublanov I.V."/>
        </authorList>
    </citation>
    <scope>NUCLEOTIDE SEQUENCE [LARGE SCALE GENOMIC DNA]</scope>
    <source>
        <strain evidence="9 10">R1</strain>
    </source>
</reference>
<sequence>MEQRNESVPTPESGAENRVSVSQNTASGSEASSTAENAKETSKENKEVKSMFFSSSHTIEHVTTADFQSRVLQSTKPVLVDFYADWCPPCRMLAPVLQEVAREIDHVEIVKVNVDEEPRLASQYRVSAIPTLILFKDGKPVERITGFLPKQELKQLLAQYE</sequence>
<dbReference type="Proteomes" id="UP000215086">
    <property type="component" value="Chromosome"/>
</dbReference>